<dbReference type="PROSITE" id="PS01126">
    <property type="entry name" value="EF_TS_1"/>
    <property type="match status" value="1"/>
</dbReference>
<dbReference type="Gene3D" id="3.30.479.20">
    <property type="entry name" value="Elongation factor Ts, dimerisation domain"/>
    <property type="match status" value="1"/>
</dbReference>
<evidence type="ECO:0000313" key="7">
    <source>
        <dbReference type="EMBL" id="OGY82872.1"/>
    </source>
</evidence>
<evidence type="ECO:0000313" key="8">
    <source>
        <dbReference type="Proteomes" id="UP000179164"/>
    </source>
</evidence>
<dbReference type="GO" id="GO:0005737">
    <property type="term" value="C:cytoplasm"/>
    <property type="evidence" value="ECO:0007669"/>
    <property type="project" value="UniProtKB-SubCell"/>
</dbReference>
<proteinExistence type="inferred from homology"/>
<feature type="region of interest" description="Involved in Mg(2+) ion dislocation from EF-Tu" evidence="5">
    <location>
        <begin position="81"/>
        <end position="84"/>
    </location>
</feature>
<evidence type="ECO:0000256" key="1">
    <source>
        <dbReference type="ARBA" id="ARBA00005532"/>
    </source>
</evidence>
<gene>
    <name evidence="5 7" type="primary">tsf</name>
    <name evidence="7" type="ORF">A2898_04795</name>
</gene>
<accession>A0A1G2B113</accession>
<evidence type="ECO:0000259" key="6">
    <source>
        <dbReference type="Pfam" id="PF00889"/>
    </source>
</evidence>
<comment type="subcellular location">
    <subcellularLocation>
        <location evidence="5">Cytoplasm</location>
    </subcellularLocation>
</comment>
<dbReference type="InterPro" id="IPR036402">
    <property type="entry name" value="EF-Ts_dimer_sf"/>
</dbReference>
<dbReference type="FunFam" id="1.10.8.10:FF:000001">
    <property type="entry name" value="Elongation factor Ts"/>
    <property type="match status" value="1"/>
</dbReference>
<protein>
    <recommendedName>
        <fullName evidence="2 5">Elongation factor Ts</fullName>
        <shortName evidence="5">EF-Ts</shortName>
    </recommendedName>
</protein>
<evidence type="ECO:0000256" key="4">
    <source>
        <dbReference type="ARBA" id="ARBA00022917"/>
    </source>
</evidence>
<comment type="function">
    <text evidence="5">Associates with the EF-Tu.GDP complex and induces the exchange of GDP to GTP. It remains bound to the aminoacyl-tRNA.EF-Tu.GTP complex up to the GTP hydrolysis stage on the ribosome.</text>
</comment>
<keyword evidence="4 5" id="KW-0648">Protein biosynthesis</keyword>
<dbReference type="InterPro" id="IPR001816">
    <property type="entry name" value="Transl_elong_EFTs/EF1B"/>
</dbReference>
<dbReference type="PANTHER" id="PTHR11741:SF0">
    <property type="entry name" value="ELONGATION FACTOR TS, MITOCHONDRIAL"/>
    <property type="match status" value="1"/>
</dbReference>
<organism evidence="7 8">
    <name type="scientific">Candidatus Kerfeldbacteria bacterium RIFCSPLOWO2_01_FULL_48_11</name>
    <dbReference type="NCBI Taxonomy" id="1798543"/>
    <lineage>
        <taxon>Bacteria</taxon>
        <taxon>Candidatus Kerfeldiibacteriota</taxon>
    </lineage>
</organism>
<dbReference type="HAMAP" id="MF_00050">
    <property type="entry name" value="EF_Ts"/>
    <property type="match status" value="1"/>
</dbReference>
<name>A0A1G2B113_9BACT</name>
<dbReference type="InterPro" id="IPR018101">
    <property type="entry name" value="Transl_elong_Ts_CS"/>
</dbReference>
<sequence length="195" mass="21740">MKISSEAIQTLRAQTGAGMMDAKRALEEASGDIQKAIEHLRKAGKKVALTKADRTTHEGRVGEYTHINGKVAGLVAIACETDFVARTDEFIELAHNVAMHVVAMNPSYLDSSLVPQDIIDAEKVVYREQLEREGKPEAIREKIIDGKLRAYYREHCLVSQPFVKDDKKSVDDIVKEHIAKLGENIRIIGFSRLSL</sequence>
<dbReference type="SUPFAM" id="SSF54713">
    <property type="entry name" value="Elongation factor Ts (EF-Ts), dimerisation domain"/>
    <property type="match status" value="1"/>
</dbReference>
<evidence type="ECO:0000256" key="2">
    <source>
        <dbReference type="ARBA" id="ARBA00016956"/>
    </source>
</evidence>
<evidence type="ECO:0000256" key="3">
    <source>
        <dbReference type="ARBA" id="ARBA00022768"/>
    </source>
</evidence>
<dbReference type="Gene3D" id="1.10.286.20">
    <property type="match status" value="1"/>
</dbReference>
<dbReference type="InterPro" id="IPR014039">
    <property type="entry name" value="Transl_elong_EFTs/EF1B_dimer"/>
</dbReference>
<dbReference type="PANTHER" id="PTHR11741">
    <property type="entry name" value="ELONGATION FACTOR TS"/>
    <property type="match status" value="1"/>
</dbReference>
<feature type="domain" description="Translation elongation factor EFTs/EF1B dimerisation" evidence="6">
    <location>
        <begin position="30"/>
        <end position="190"/>
    </location>
</feature>
<reference evidence="7 8" key="1">
    <citation type="journal article" date="2016" name="Nat. Commun.">
        <title>Thousands of microbial genomes shed light on interconnected biogeochemical processes in an aquifer system.</title>
        <authorList>
            <person name="Anantharaman K."/>
            <person name="Brown C.T."/>
            <person name="Hug L.A."/>
            <person name="Sharon I."/>
            <person name="Castelle C.J."/>
            <person name="Probst A.J."/>
            <person name="Thomas B.C."/>
            <person name="Singh A."/>
            <person name="Wilkins M.J."/>
            <person name="Karaoz U."/>
            <person name="Brodie E.L."/>
            <person name="Williams K.H."/>
            <person name="Hubbard S.S."/>
            <person name="Banfield J.F."/>
        </authorList>
    </citation>
    <scope>NUCLEOTIDE SEQUENCE [LARGE SCALE GENOMIC DNA]</scope>
</reference>
<keyword evidence="3 5" id="KW-0251">Elongation factor</keyword>
<dbReference type="Pfam" id="PF00889">
    <property type="entry name" value="EF_TS"/>
    <property type="match status" value="1"/>
</dbReference>
<dbReference type="STRING" id="1798543.A2898_04795"/>
<dbReference type="InterPro" id="IPR009060">
    <property type="entry name" value="UBA-like_sf"/>
</dbReference>
<evidence type="ECO:0000256" key="5">
    <source>
        <dbReference type="HAMAP-Rule" id="MF_00050"/>
    </source>
</evidence>
<keyword evidence="5" id="KW-0963">Cytoplasm</keyword>
<comment type="caution">
    <text evidence="7">The sequence shown here is derived from an EMBL/GenBank/DDBJ whole genome shotgun (WGS) entry which is preliminary data.</text>
</comment>
<dbReference type="AlphaFoldDB" id="A0A1G2B113"/>
<dbReference type="Gene3D" id="1.10.8.10">
    <property type="entry name" value="DNA helicase RuvA subunit, C-terminal domain"/>
    <property type="match status" value="1"/>
</dbReference>
<dbReference type="Proteomes" id="UP000179164">
    <property type="component" value="Unassembled WGS sequence"/>
</dbReference>
<dbReference type="EMBL" id="MHKE01000017">
    <property type="protein sequence ID" value="OGY82872.1"/>
    <property type="molecule type" value="Genomic_DNA"/>
</dbReference>
<dbReference type="SUPFAM" id="SSF46934">
    <property type="entry name" value="UBA-like"/>
    <property type="match status" value="1"/>
</dbReference>
<comment type="similarity">
    <text evidence="1 5">Belongs to the EF-Ts family.</text>
</comment>
<dbReference type="GO" id="GO:0003746">
    <property type="term" value="F:translation elongation factor activity"/>
    <property type="evidence" value="ECO:0007669"/>
    <property type="project" value="UniProtKB-UniRule"/>
</dbReference>
<dbReference type="CDD" id="cd14275">
    <property type="entry name" value="UBA_EF-Ts"/>
    <property type="match status" value="1"/>
</dbReference>